<dbReference type="InterPro" id="IPR003593">
    <property type="entry name" value="AAA+_ATPase"/>
</dbReference>
<proteinExistence type="predicted"/>
<protein>
    <submittedName>
        <fullName evidence="4">E3 ubiquitin-protein ligase RNF213 like protein</fullName>
    </submittedName>
</protein>
<dbReference type="Proteomes" id="UP001057375">
    <property type="component" value="Unassembled WGS sequence"/>
</dbReference>
<dbReference type="InterPro" id="IPR031248">
    <property type="entry name" value="RNF213"/>
</dbReference>
<name>A0ABQ5KQH7_9EUKA</name>
<feature type="non-terminal residue" evidence="4">
    <location>
        <position position="3723"/>
    </location>
</feature>
<evidence type="ECO:0000256" key="1">
    <source>
        <dbReference type="SAM" id="Coils"/>
    </source>
</evidence>
<organism evidence="4 5">
    <name type="scientific">Aduncisulcus paluster</name>
    <dbReference type="NCBI Taxonomy" id="2918883"/>
    <lineage>
        <taxon>Eukaryota</taxon>
        <taxon>Metamonada</taxon>
        <taxon>Carpediemonas-like organisms</taxon>
        <taxon>Aduncisulcus</taxon>
    </lineage>
</organism>
<feature type="coiled-coil region" evidence="1">
    <location>
        <begin position="1365"/>
        <end position="1392"/>
    </location>
</feature>
<dbReference type="PANTHER" id="PTHR22605:SF1">
    <property type="entry name" value="RZ-TYPE DOMAIN-CONTAINING PROTEIN"/>
    <property type="match status" value="1"/>
</dbReference>
<feature type="compositionally biased region" description="Acidic residues" evidence="2">
    <location>
        <begin position="3657"/>
        <end position="3668"/>
    </location>
</feature>
<dbReference type="InterPro" id="IPR027417">
    <property type="entry name" value="P-loop_NTPase"/>
</dbReference>
<evidence type="ECO:0000259" key="3">
    <source>
        <dbReference type="SMART" id="SM00382"/>
    </source>
</evidence>
<dbReference type="EMBL" id="BQXS01010855">
    <property type="protein sequence ID" value="GKT34712.1"/>
    <property type="molecule type" value="Genomic_DNA"/>
</dbReference>
<accession>A0ABQ5KQH7</accession>
<evidence type="ECO:0000313" key="5">
    <source>
        <dbReference type="Proteomes" id="UP001057375"/>
    </source>
</evidence>
<sequence length="3723" mass="424390">MSRFAIEEHMNIYIFFDKKNCCSAKHIGISCGRRDDGNEQWDHIYQANPVEKCETEKYGVAHVSIPAFSKHFQSSSSFYYKIRLYLPPSPGRIPSTDDRESWKWEQGINPLINYGNRKENVNQLKYCGNNIVIVQWNYRRTKCYPTNLLSILKLLRRLLEAKPHETLLCCRGVRDLLSSSVVKPKYRTECHELSLWWTHCTILNCFLMPLNHSRSESPELKMCIDFLDKKKLGVKIDQRGSRQSTLKATEMIVHALRNAFWDKTWFHKMFGSVGISRANVLFPIVEIASKFHSLGLFTGVWSSSSIFPSLLLSLAELVFLSPSSSSSSSSASTSVGFEYGISDAVYHDTAEIYCKLCMKYAEGLPERDSFPFLQKLCDIYLQIGCDDSIIKLLRPTCKDKSVKRYSYRERYSRYSSQKSTSRGSEKGFDDKFCCSLRCYILSRLESYPHCTHKYLYEDPTIADVLGKDLHSFIDCEGKILYQEKTKINIIDYLVQVFNVLYNGHCKTSLAFELKGEKEREKLGSIISKQLQPEVQVSNYSLISVMDCYARLWKFSIFRDLKTLVEESVTNFILHNGSKSLVNVLKHEDFFPRKRSKFSSAHPVSLPAKHEFFGVFRKCILNIIISSGLKYFKELFSRSYYTDIKDVLKDTRTDPSAFGDYIINVLDPILQASRDALDKPTDLNPMSSHGISRVSFLGIGKQQVPKEFDIVSRHGMILYEILFPFLAKHSDISKQIPVLCEIKNAFMGLMRKIEEKELPYLAIQKYYRFFQTLENNPIPFQKHPISLYRSLTGTVPRQSGPYQFVSPEIDNIKELIVWCTRCFSMMWNLRSIRVIGTDIVRRMNEKIIEVQQSHDIPLKLVSLDWFLKEFSRRDREFIKVIQTIQSKENRGAFPIMTFVMYLLKELAEVQEEQEKDVAGKEQIAEFTSLFNQIFLCEPHECFMKQLSSLSDSSVVIDKETESGELLGSILSFALSLSESVTEKHGVLFFVVLHKFIKKHMSDDRKIHYQQFLDDFYQFFKSCPECMKKWKDLHCDDQQSVSVVRTIVKAFGASLPPSMKQYEIFVKVEECIEDGVKIMDILSNTRAKFLSSHSIAEITAITYANKNIDKMKLENFVDSLEIVSRFVDPDSSLLHLCNLAHQKDSQDNSQTFAILQERMTERNLTRKSLEALLFFIRRRRLPMCRILCLNFEEAIKSKKEANIFDAITQFTESIKEDAKEGANLVRELSVTAQKNLLNALSDDKFTSSVQDLVFKGYIQIILSPDGTTHLQLKGNDHTTIISEESIRMTKSDARWNGNGEFVSIIDDLEAICDVISQMYINGVIQHPTGDPILWQYHSREWDDQARLSSDTDSCSVSQAEGLKNRVISELHEIKEILAKKYENSQKELSGYRNDHASSIGMSGLTGKDISTFRNASSTQDIEDLWRFHFHSKASSELVLTPFSSIIKTEKEIDRAFGAYDDVLKCLDGLTSSRAASSELVLTPFSSIIKTEKEIDRAFGAYDDVLKCLDGLTSSRAGASISVAPSITCNGFIKISEGLALNPVLSKEIDDLGISRGVTAASVFFIPSSKDEENSILLRIPSLFLSQKSFITSENILFCSSFTSLDEIDAFFLRAKAYRSLHAILRCEELPIGILKGLVEKLKSIYRNEKIAVFCPHFLREEFKGIHISLDSFTSLKPLSEYRVNTPHAYIHVSDLPSNGKSHYIRYKLAANPDLQPFHLSRNCSLSQIVRDIESFVRKSNADSVGGKGILWVDLGRCDLSSDEGRRPSKAEIRRQKELENFLFSLIYLRSIRSSGAFIRIADDVDIHIEVQSSANQWLYNSIKHIHIEASHIKSHHFTWGDVMDAVGCGSSPGIAFTNNLTYDGIASIYVVIKSCMDRDYLPQALPVITHVEMDLIQRFFEGKIPELGHCISGEIDKLTYGLLYSIGQAAFRFVMTIKSHGFYCNTRPEDIPIPISDAFFKEVWHMVAKEMVICGRCGTDYAFDMALGKVLKEKVFSWEKQKRPLLIFNPSRLLFASPESTGSSRYSIPKSLIDFFKLTIPEKEVDFAHLFCIEGKEDLRSEFVTYSGTKLDQADISGCSPSYELTTDNLFKALQIQSMLYTEQLVILRAEAGVGKTSLVRFLLECMSRLDLLSTRNVNDSFKKVILDAGSTPNKLLSAIQDANQMAEKAWETCKACAGRALPNGYQFGYGHSIKGNTTVPSINFDFECRLFASCCGNIREKAMVVLFIDEANASDLIDMVTCLCKNRSVGGINLHENVSIVIAANPYRNVTPSAELPIINPAKSDGEEFTAAASAIYRVHPMSPSLLCRMMDFGELSNGDTEKYLTKIIGYSPIIQHAAKLSSCSDSLLKELTQILIKAHKFVQNKAKGAAWNCSLRDPQRFILIMDVLMKYKNEVFHVNRPDVTPKQYFIKAWCVAIMLTYEMRIPSLEWRWDFKNFIGYEEKLSSTKKRHRFRFSLFSRRNYGSSSSSSSIVSDDYVKGGKIKNYEKYATEIGKKLTADAISECKKEIANCRSLWENFLANFICRLSRIPLLLMGSPGSSKTLSVGLANSYLKKIECTKSNIPTIFPQTYQGSESSDSAGIMAAIKRARDCYTKEQVMENRFLCILCIDELGLADKSPNNPLKVLHEPLEPSTDEKVPLFSFIGNSNHLLDAAPTSRCLLCFRPPLRRDEMCEISHIIMNSYDTLLACDCDSIVDALVDGHMEAVRVAKRIGKGGMIGNRDLYGFVASVAKLEDRSFEKVGHCAIRCYKGVHDDVFDAVKKILIDCRLFKLERPQSVITDVFDTKDILEAISQSVLESDVTSRHICLRCSPQFVPFLKNFLQIQCIRNGSKQHVRVLNGSTFKRDIVSGEEGSERLEEVINIAQNGDIGILDNFGNVGALFDLLNKNHSSQSNVEYCRIAIGSSGNRHVEVKKGTRFILIFPEEMFEHQVVSNEISALIQRLEKIKIDSSDNLRTVFQMLEFMIDQLKPDIPDFFDVILSDTLMKPESWSIPTNFFGDPLEFAIKTFLSVVFETFIEFSEHRDQDKIRIFFKERLNIHFRGFGENLFDYLGDQTHNIPITSKFLLKPDTTSCNSIVFALKSMIPICVVNVSEIRQLNSDIIRNYIMDEFFKGRRRLSFKFSDLKSSNFTSRQDIKSKLLDIKSKLKDALKYSEQSCDMSEDCEESWSEKSVCQYYSAKHKLFEGSHRESSMFEAPLPKNINVIFVYFEDKSDIGGEFSQSQHLNTFISCIKSECHEYLGKNLFVACICQSKKSHIYVPQPDVICSFANFDALNDGVPLIPPNFESLFNQTCSHIPVPRDSNEIFHQSCHLLLGSGPLLPHTRSSIVSHDVKIKEKISIRCKKYLAKKSSEDIYKLLVFPNFMELLEIFRDSSLNLSDRFNEFVMIICNSLLFRSLLESGLMVPILSTDNLIDSSSSPSSSHSKNSLNGDSFSNDIKWLVDTWYKYVDFRVNNMICKLDKEKKRDVNSHHLTKQINDLDSSQKAILGPTEQRERRPIMRMKDEEEEEEIIDILSEEEEEEKVMSHPYIIDLSLGFFFSKKELPLSIPLPYSISIASIPFPYRFYRAFCDEISSNHWPFHDFRYNSLSFIPKYWTIPHAISLCSLAVSISGLPVDSDNISVVGSIEIGKDIETVVANILLPLIESEKKGEEERKKEDVEEEEEEDEEEEIIDILSEEEEEEKVMSHPYIIDLSLGFFFSKKELPLSIPLPYSISIASIPFPYRF</sequence>
<comment type="caution">
    <text evidence="4">The sequence shown here is derived from an EMBL/GenBank/DDBJ whole genome shotgun (WGS) entry which is preliminary data.</text>
</comment>
<dbReference type="SMART" id="SM00382">
    <property type="entry name" value="AAA"/>
    <property type="match status" value="2"/>
</dbReference>
<evidence type="ECO:0000313" key="4">
    <source>
        <dbReference type="EMBL" id="GKT34712.1"/>
    </source>
</evidence>
<keyword evidence="1" id="KW-0175">Coiled coil</keyword>
<gene>
    <name evidence="4" type="ORF">ADUPG1_008014</name>
</gene>
<evidence type="ECO:0000256" key="2">
    <source>
        <dbReference type="SAM" id="MobiDB-lite"/>
    </source>
</evidence>
<dbReference type="PANTHER" id="PTHR22605">
    <property type="entry name" value="RZ-TYPE DOMAIN-CONTAINING PROTEIN"/>
    <property type="match status" value="1"/>
</dbReference>
<dbReference type="SUPFAM" id="SSF52540">
    <property type="entry name" value="P-loop containing nucleoside triphosphate hydrolases"/>
    <property type="match status" value="1"/>
</dbReference>
<feature type="region of interest" description="Disordered" evidence="2">
    <location>
        <begin position="3649"/>
        <end position="3668"/>
    </location>
</feature>
<feature type="domain" description="AAA+ ATPase" evidence="3">
    <location>
        <begin position="2100"/>
        <end position="2293"/>
    </location>
</feature>
<keyword evidence="5" id="KW-1185">Reference proteome</keyword>
<feature type="domain" description="AAA+ ATPase" evidence="3">
    <location>
        <begin position="2528"/>
        <end position="2667"/>
    </location>
</feature>
<reference evidence="4" key="1">
    <citation type="submission" date="2022-03" db="EMBL/GenBank/DDBJ databases">
        <title>Draft genome sequence of Aduncisulcus paluster, a free-living microaerophilic Fornicata.</title>
        <authorList>
            <person name="Yuyama I."/>
            <person name="Kume K."/>
            <person name="Tamura T."/>
            <person name="Inagaki Y."/>
            <person name="Hashimoto T."/>
        </authorList>
    </citation>
    <scope>NUCLEOTIDE SEQUENCE</scope>
    <source>
        <strain evidence="4">NY0171</strain>
    </source>
</reference>